<dbReference type="OrthoDB" id="5342758at2759"/>
<accession>A0A2T3A4S8</accession>
<feature type="region of interest" description="Disordered" evidence="2">
    <location>
        <begin position="235"/>
        <end position="284"/>
    </location>
</feature>
<proteinExistence type="predicted"/>
<sequence length="761" mass="83580">MSTTRSSFLPRLSLSNNGRDRSSILPTHHTSSTARYSTLRSNGSDYDLDELSPHPEDGLLPPDFRDPNSPQSRSQKRTNLTSAFSKTFNKRKPTGAINRRPSDSSSAGSASKTRHQYTGDERVLFSGPPPPIAMSTVLYRDEEQRSGGYDQYEDEDEGIERNSAAGLAASWLPGTARRAISSVIWDRSDTRSVQERGDRAGVVDRNSVWRSLARRERAVVADVQRFLQVQEESLAGANSGQGQKLGRLTDGRNGGGGRDSQSDSLLSDAGTITPTGSGAASMTLSRMPGRSVSFLEPIARSGPVGEVIPVRQPRQKKLGISGARRGIAHSLAELANLKTEEDASLLSALSTRKQALAKLRNLATRKDSIADELSALETDEAEPLGLELEELDNEHRGVCTEIKELEQRLAGLKSRRRHLEGRMNDVKNRREAGLSGYKNALKEVEDTVHGFLTRPPVKPLDVEVLAENLNISEEVPSPGGLEFMHLRPERRTIDMAREWWEAEIAILETRRTAVETEREALEAGIRVWDEVVDLVLNFEADLRKHMSRRDGSAPDSPPNIKSKGKQRELTAVDTLKLQYEKINGVIAALEQHLGAVEAKRWNLLIAAIGAELEAFKEAARVNREMLRAVGVVVDDDGLLKVPNAAAATAGTVSREDSNATTESHNSFHTTLGGGGSESITLPSEQLLDLPKNHEDERRSESDNEVPPELLAMHDDEDEHGVDKDEHVGESAERRSPTNASLDKEDSEDDVPHEFLVEHLGS</sequence>
<reference evidence="3 4" key="1">
    <citation type="journal article" date="2018" name="Mycol. Prog.">
        <title>Coniella lustricola, a new species from submerged detritus.</title>
        <authorList>
            <person name="Raudabaugh D.B."/>
            <person name="Iturriaga T."/>
            <person name="Carver A."/>
            <person name="Mondo S."/>
            <person name="Pangilinan J."/>
            <person name="Lipzen A."/>
            <person name="He G."/>
            <person name="Amirebrahimi M."/>
            <person name="Grigoriev I.V."/>
            <person name="Miller A.N."/>
        </authorList>
    </citation>
    <scope>NUCLEOTIDE SEQUENCE [LARGE SCALE GENOMIC DNA]</scope>
    <source>
        <strain evidence="3 4">B22-T-1</strain>
    </source>
</reference>
<organism evidence="3 4">
    <name type="scientific">Coniella lustricola</name>
    <dbReference type="NCBI Taxonomy" id="2025994"/>
    <lineage>
        <taxon>Eukaryota</taxon>
        <taxon>Fungi</taxon>
        <taxon>Dikarya</taxon>
        <taxon>Ascomycota</taxon>
        <taxon>Pezizomycotina</taxon>
        <taxon>Sordariomycetes</taxon>
        <taxon>Sordariomycetidae</taxon>
        <taxon>Diaporthales</taxon>
        <taxon>Schizoparmaceae</taxon>
        <taxon>Coniella</taxon>
    </lineage>
</organism>
<name>A0A2T3A4S8_9PEZI</name>
<feature type="compositionally biased region" description="Polar residues" evidence="2">
    <location>
        <begin position="24"/>
        <end position="44"/>
    </location>
</feature>
<feature type="compositionally biased region" description="Polar residues" evidence="2">
    <location>
        <begin position="1"/>
        <end position="17"/>
    </location>
</feature>
<gene>
    <name evidence="3" type="ORF">BD289DRAFT_436871</name>
</gene>
<feature type="region of interest" description="Disordered" evidence="2">
    <location>
        <begin position="650"/>
        <end position="761"/>
    </location>
</feature>
<feature type="compositionally biased region" description="Basic and acidic residues" evidence="2">
    <location>
        <begin position="690"/>
        <end position="701"/>
    </location>
</feature>
<evidence type="ECO:0000256" key="2">
    <source>
        <dbReference type="SAM" id="MobiDB-lite"/>
    </source>
</evidence>
<feature type="compositionally biased region" description="Basic and acidic residues" evidence="2">
    <location>
        <begin position="720"/>
        <end position="735"/>
    </location>
</feature>
<feature type="compositionally biased region" description="Polar residues" evidence="2">
    <location>
        <begin position="272"/>
        <end position="284"/>
    </location>
</feature>
<dbReference type="Proteomes" id="UP000241462">
    <property type="component" value="Unassembled WGS sequence"/>
</dbReference>
<evidence type="ECO:0008006" key="5">
    <source>
        <dbReference type="Google" id="ProtNLM"/>
    </source>
</evidence>
<dbReference type="InParanoid" id="A0A2T3A4S8"/>
<keyword evidence="4" id="KW-1185">Reference proteome</keyword>
<evidence type="ECO:0000313" key="3">
    <source>
        <dbReference type="EMBL" id="PSR82793.1"/>
    </source>
</evidence>
<evidence type="ECO:0000313" key="4">
    <source>
        <dbReference type="Proteomes" id="UP000241462"/>
    </source>
</evidence>
<dbReference type="EMBL" id="KZ678470">
    <property type="protein sequence ID" value="PSR82793.1"/>
    <property type="molecule type" value="Genomic_DNA"/>
</dbReference>
<feature type="coiled-coil region" evidence="1">
    <location>
        <begin position="359"/>
        <end position="429"/>
    </location>
</feature>
<feature type="region of interest" description="Disordered" evidence="2">
    <location>
        <begin position="1"/>
        <end position="133"/>
    </location>
</feature>
<dbReference type="STRING" id="2025994.A0A2T3A4S8"/>
<dbReference type="AlphaFoldDB" id="A0A2T3A4S8"/>
<evidence type="ECO:0000256" key="1">
    <source>
        <dbReference type="SAM" id="Coils"/>
    </source>
</evidence>
<feature type="compositionally biased region" description="Polar residues" evidence="2">
    <location>
        <begin position="658"/>
        <end position="669"/>
    </location>
</feature>
<protein>
    <recommendedName>
        <fullName evidence="5">Autophagy-related protein 28</fullName>
    </recommendedName>
</protein>
<feature type="region of interest" description="Disordered" evidence="2">
    <location>
        <begin position="546"/>
        <end position="566"/>
    </location>
</feature>
<feature type="compositionally biased region" description="Basic and acidic residues" evidence="2">
    <location>
        <begin position="749"/>
        <end position="761"/>
    </location>
</feature>
<feature type="compositionally biased region" description="Polar residues" evidence="2">
    <location>
        <begin position="68"/>
        <end position="87"/>
    </location>
</feature>
<keyword evidence="1" id="KW-0175">Coiled coil</keyword>